<keyword evidence="3" id="KW-0808">Transferase</keyword>
<dbReference type="InterPro" id="IPR006205">
    <property type="entry name" value="Mev_gal_kin"/>
</dbReference>
<dbReference type="OrthoDB" id="1652964at2759"/>
<keyword evidence="6" id="KW-0067">ATP-binding</keyword>
<evidence type="ECO:0000259" key="11">
    <source>
        <dbReference type="Pfam" id="PF08544"/>
    </source>
</evidence>
<dbReference type="PRINTS" id="PR00959">
    <property type="entry name" value="MEVGALKINASE"/>
</dbReference>
<dbReference type="STRING" id="284813.Q8SQK4"/>
<evidence type="ECO:0000256" key="4">
    <source>
        <dbReference type="ARBA" id="ARBA00022741"/>
    </source>
</evidence>
<name>Q8SQK4_ENCCU</name>
<reference evidence="12 13" key="2">
    <citation type="journal article" date="2009" name="BMC Genomics">
        <title>Identification of transcriptional signals in Encephalitozoon cuniculi widespread among Microsporidia phylum: support for accurate structural genome annotation.</title>
        <authorList>
            <person name="Peyretaillade E."/>
            <person name="Goncalves O."/>
            <person name="Terrat S."/>
            <person name="Dugat-Bony E."/>
            <person name="Wincker P."/>
            <person name="Cornman R.S."/>
            <person name="Evans J.D."/>
            <person name="Delbac F."/>
            <person name="Peyret P."/>
        </authorList>
    </citation>
    <scope>NUCLEOTIDE SEQUENCE [LARGE SCALE GENOMIC DNA]</scope>
    <source>
        <strain evidence="12 13">GB-M1</strain>
    </source>
</reference>
<dbReference type="UniPathway" id="UPA00057">
    <property type="reaction ID" value="UER00098"/>
</dbReference>
<dbReference type="PANTHER" id="PTHR43290">
    <property type="entry name" value="MEVALONATE KINASE"/>
    <property type="match status" value="1"/>
</dbReference>
<dbReference type="InterPro" id="IPR036554">
    <property type="entry name" value="GHMP_kinase_C_sf"/>
</dbReference>
<dbReference type="SUPFAM" id="SSF54211">
    <property type="entry name" value="Ribosomal protein S5 domain 2-like"/>
    <property type="match status" value="1"/>
</dbReference>
<evidence type="ECO:0000256" key="2">
    <source>
        <dbReference type="ARBA" id="ARBA00022516"/>
    </source>
</evidence>
<dbReference type="OMA" id="RICKREG"/>
<dbReference type="GO" id="GO:0019287">
    <property type="term" value="P:isopentenyl diphosphate biosynthetic process, mevalonate pathway"/>
    <property type="evidence" value="ECO:0007669"/>
    <property type="project" value="UniProtKB-UniPathway"/>
</dbReference>
<dbReference type="AlphaFoldDB" id="Q8SQK4"/>
<protein>
    <submittedName>
        <fullName evidence="12">MEVALONATE KINASE</fullName>
    </submittedName>
</protein>
<evidence type="ECO:0000256" key="1">
    <source>
        <dbReference type="ARBA" id="ARBA00022490"/>
    </source>
</evidence>
<dbReference type="SUPFAM" id="SSF55060">
    <property type="entry name" value="GHMP Kinase, C-terminal domain"/>
    <property type="match status" value="1"/>
</dbReference>
<evidence type="ECO:0000313" key="13">
    <source>
        <dbReference type="Proteomes" id="UP000000819"/>
    </source>
</evidence>
<evidence type="ECO:0000259" key="10">
    <source>
        <dbReference type="Pfam" id="PF00288"/>
    </source>
</evidence>
<keyword evidence="1" id="KW-0963">Cytoplasm</keyword>
<feature type="domain" description="GHMP kinase C-terminal" evidence="11">
    <location>
        <begin position="195"/>
        <end position="252"/>
    </location>
</feature>
<sequence length="276" mass="30290">MVYLARSPLKVILFGEHGVLSGGRCLAVAIDVYGYLAMKSSSINKAIIIDTNGNCVDLIEKYKYAIPGFDAILFLETPLGCGLGTSAAISLLMSYGKARGPNMLREAYAMENTFHGKSSGVDVSTCYSGGLISFKEGVVEKLSVDHLSQFKILIFNSQISKNTEAAVRLGELNRELYDEIGKVSEEAYWLLQREFTLPELYKLIRKSQDLLDRLGVCPDEMRKVVSKMRKLGIEAKITGAGCGGHLVTVVKKGQQIPGWRSVSIDHQGFHVFGTEL</sequence>
<keyword evidence="2" id="KW-0444">Lipid biosynthesis</keyword>
<accession>Q8SQK4</accession>
<evidence type="ECO:0000256" key="8">
    <source>
        <dbReference type="ARBA" id="ARBA00023098"/>
    </source>
</evidence>
<dbReference type="InParanoid" id="Q8SQK4"/>
<reference evidence="12 13" key="1">
    <citation type="journal article" date="2001" name="Nature">
        <title>Genome sequence and gene compaction of the eukaryote parasite Encephalitozoon cuniculi.</title>
        <authorList>
            <person name="Katinka M.D."/>
            <person name="Duprat S."/>
            <person name="Cornillot E."/>
            <person name="Metenier G."/>
            <person name="Thomarat F."/>
            <person name="Prensier G."/>
            <person name="Barbe V."/>
            <person name="Peyretaillade E."/>
            <person name="Brottier P."/>
            <person name="Wincker P."/>
            <person name="Delbac F."/>
            <person name="El Alaoui H."/>
            <person name="Peyret P."/>
            <person name="Saurin W."/>
            <person name="Gouy M."/>
            <person name="Weissenbach J."/>
            <person name="Vivares C.P."/>
        </authorList>
    </citation>
    <scope>NUCLEOTIDE SEQUENCE [LARGE SCALE GENOMIC DNA]</scope>
    <source>
        <strain evidence="12 13">GB-M1</strain>
    </source>
</reference>
<evidence type="ECO:0000256" key="9">
    <source>
        <dbReference type="ARBA" id="ARBA00029438"/>
    </source>
</evidence>
<dbReference type="GO" id="GO:0004496">
    <property type="term" value="F:mevalonate kinase activity"/>
    <property type="evidence" value="ECO:0007669"/>
    <property type="project" value="InterPro"/>
</dbReference>
<keyword evidence="13" id="KW-1185">Reference proteome</keyword>
<dbReference type="PANTHER" id="PTHR43290:SF2">
    <property type="entry name" value="MEVALONATE KINASE"/>
    <property type="match status" value="1"/>
</dbReference>
<dbReference type="Gene3D" id="3.30.70.890">
    <property type="entry name" value="GHMP kinase, C-terminal domain"/>
    <property type="match status" value="1"/>
</dbReference>
<dbReference type="RefSeq" id="NP_001402431.1">
    <property type="nucleotide sequence ID" value="NM_001415497.1"/>
</dbReference>
<organism evidence="12 13">
    <name type="scientific">Encephalitozoon cuniculi (strain GB-M1)</name>
    <name type="common">Microsporidian parasite</name>
    <dbReference type="NCBI Taxonomy" id="284813"/>
    <lineage>
        <taxon>Eukaryota</taxon>
        <taxon>Fungi</taxon>
        <taxon>Fungi incertae sedis</taxon>
        <taxon>Microsporidia</taxon>
        <taxon>Unikaryonidae</taxon>
        <taxon>Encephalitozoon</taxon>
    </lineage>
</organism>
<gene>
    <name evidence="12" type="ordered locus">ECU09_1780</name>
</gene>
<dbReference type="InterPro" id="IPR014721">
    <property type="entry name" value="Ribsml_uS5_D2-typ_fold_subgr"/>
</dbReference>
<dbReference type="Pfam" id="PF08544">
    <property type="entry name" value="GHMP_kinases_C"/>
    <property type="match status" value="1"/>
</dbReference>
<dbReference type="VEuPathDB" id="MicrosporidiaDB:ECU09_1780"/>
<proteinExistence type="predicted"/>
<evidence type="ECO:0000313" key="12">
    <source>
        <dbReference type="EMBL" id="CAD27150.1"/>
    </source>
</evidence>
<keyword evidence="4" id="KW-0547">Nucleotide-binding</keyword>
<dbReference type="InterPro" id="IPR013750">
    <property type="entry name" value="GHMP_kinase_C_dom"/>
</dbReference>
<dbReference type="EMBL" id="AL590451">
    <property type="protein sequence ID" value="CAD27150.1"/>
    <property type="molecule type" value="Genomic_DNA"/>
</dbReference>
<dbReference type="FunCoup" id="Q8SQK4">
    <property type="interactions" value="90"/>
</dbReference>
<dbReference type="Proteomes" id="UP000000819">
    <property type="component" value="Chromosome IX"/>
</dbReference>
<keyword evidence="7" id="KW-0460">Magnesium</keyword>
<dbReference type="InterPro" id="IPR006204">
    <property type="entry name" value="GHMP_kinase_N_dom"/>
</dbReference>
<dbReference type="GO" id="GO:0005829">
    <property type="term" value="C:cytosol"/>
    <property type="evidence" value="ECO:0007669"/>
    <property type="project" value="TreeGrafter"/>
</dbReference>
<dbReference type="InterPro" id="IPR020568">
    <property type="entry name" value="Ribosomal_Su5_D2-typ_SF"/>
</dbReference>
<dbReference type="GO" id="GO:0005524">
    <property type="term" value="F:ATP binding"/>
    <property type="evidence" value="ECO:0007669"/>
    <property type="project" value="UniProtKB-KW"/>
</dbReference>
<dbReference type="HOGENOM" id="CLU_017814_0_0_1"/>
<evidence type="ECO:0000256" key="5">
    <source>
        <dbReference type="ARBA" id="ARBA00022777"/>
    </source>
</evidence>
<feature type="domain" description="GHMP kinase N-terminal" evidence="10">
    <location>
        <begin position="56"/>
        <end position="130"/>
    </location>
</feature>
<evidence type="ECO:0000256" key="7">
    <source>
        <dbReference type="ARBA" id="ARBA00022842"/>
    </source>
</evidence>
<keyword evidence="5 12" id="KW-0418">Kinase</keyword>
<dbReference type="Pfam" id="PF00288">
    <property type="entry name" value="GHMP_kinases_N"/>
    <property type="match status" value="1"/>
</dbReference>
<keyword evidence="8" id="KW-0443">Lipid metabolism</keyword>
<evidence type="ECO:0000256" key="3">
    <source>
        <dbReference type="ARBA" id="ARBA00022679"/>
    </source>
</evidence>
<dbReference type="Gene3D" id="3.30.230.10">
    <property type="match status" value="2"/>
</dbReference>
<dbReference type="KEGG" id="ecu:ECU09_1780"/>
<evidence type="ECO:0000256" key="6">
    <source>
        <dbReference type="ARBA" id="ARBA00022840"/>
    </source>
</evidence>
<comment type="pathway">
    <text evidence="9">Isoprenoid biosynthesis; isopentenyl diphosphate biosynthesis via mevalonate pathway; isopentenyl diphosphate from (R)-mevalonate: step 1/3.</text>
</comment>
<dbReference type="GeneID" id="860517"/>